<dbReference type="InterPro" id="IPR004358">
    <property type="entry name" value="Sig_transdc_His_kin-like_C"/>
</dbReference>
<dbReference type="PRINTS" id="PR00344">
    <property type="entry name" value="BCTRLSENSOR"/>
</dbReference>
<feature type="domain" description="PAC" evidence="19">
    <location>
        <begin position="340"/>
        <end position="392"/>
    </location>
</feature>
<dbReference type="PANTHER" id="PTHR43065:SF42">
    <property type="entry name" value="TWO-COMPONENT SENSOR PPRA"/>
    <property type="match status" value="1"/>
</dbReference>
<keyword evidence="22" id="KW-1185">Reference proteome</keyword>
<sequence>MIVSRLFKKTLLIMVVLFGLLAAAISLFSAWTLYSHMRTEYESKALAIAESMSQSSAETFVNNQATRVQSLINQFLDVEGVAYVFATTEYGDVIAHTFVPAFPETFQEWLPRNLPRHSLGTAPQTASVDLGQRGRFLHIAAPILAGSAGYLHIGMSLGRINTLIWKAIGRIQVITFGLFVISVAVAYFLVNRIAHPLMALAQYSRRVARQDFEAEVDIRSNDEIGELAVTMRDMAAELQDHFRQLEEQITIRREAEEALAAEKELLAVTMRSIGDGVIATDIRGRVVLVNKVAEHLTGWSQEDALEQEVETVFALVSAIDGSSVPCPAKRALKHGEIFEIDDNVQLRQPSGLCIDIGDSAAPIRDRQSVIIGAVIVFRDIREEKRREQEHLRAEKLESLGVLAGGIAHDFNNILTAILNNITLARVGQRLDVAVASKLQDAERATQRAKKLTQQLLAFSQGGLPVTQCAPLDELLEDAISFALRGSNVCYRVDIPSDLWPVQVDTGQIAQVFDNLAINASQAMANGGQLDIWAENVPSAATFSSETQTSRGYVRVHFQDNGCGIPEADQGQIFDPYFTTKPEGSGLGLSSVFSIIKRHGGTIHVQSAEGRGTTFTLYLPAAEGRPDCATQAKDRPITGQGRILVMDDEKEVRDVLGDSLEYLGYEPSFAANGEQVLELYRQQLQAGAGFDAVIMDLTVPGGMGGKETIKHLHELDREVRAIVSSGYSQDPVMARYREYGFAGVLMKPYTLEEVGQKLRSVLQN</sequence>
<feature type="domain" description="Histidine kinase" evidence="16">
    <location>
        <begin position="405"/>
        <end position="622"/>
    </location>
</feature>
<evidence type="ECO:0000256" key="9">
    <source>
        <dbReference type="ARBA" id="ARBA00022777"/>
    </source>
</evidence>
<evidence type="ECO:0000256" key="12">
    <source>
        <dbReference type="ARBA" id="ARBA00023012"/>
    </source>
</evidence>
<dbReference type="SUPFAM" id="SSF47384">
    <property type="entry name" value="Homodimeric domain of signal transducing histidine kinase"/>
    <property type="match status" value="1"/>
</dbReference>
<dbReference type="InterPro" id="IPR000700">
    <property type="entry name" value="PAS-assoc_C"/>
</dbReference>
<dbReference type="AlphaFoldDB" id="C8X2E7"/>
<dbReference type="SMART" id="SM00388">
    <property type="entry name" value="HisKA"/>
    <property type="match status" value="1"/>
</dbReference>
<dbReference type="CDD" id="cd17546">
    <property type="entry name" value="REC_hyHK_CKI1_RcsC-like"/>
    <property type="match status" value="1"/>
</dbReference>
<comment type="catalytic activity">
    <reaction evidence="1">
        <text>ATP + protein L-histidine = ADP + protein N-phospho-L-histidine.</text>
        <dbReference type="EC" id="2.7.13.3"/>
    </reaction>
</comment>
<feature type="transmembrane region" description="Helical" evidence="15">
    <location>
        <begin position="12"/>
        <end position="34"/>
    </location>
</feature>
<evidence type="ECO:0000256" key="3">
    <source>
        <dbReference type="ARBA" id="ARBA00012438"/>
    </source>
</evidence>
<reference evidence="22" key="1">
    <citation type="submission" date="2009-09" db="EMBL/GenBank/DDBJ databases">
        <title>The complete chromosome of Desulfohalobium retbaense DSM 5692.</title>
        <authorList>
            <consortium name="US DOE Joint Genome Institute (JGI-PGF)"/>
            <person name="Lucas S."/>
            <person name="Copeland A."/>
            <person name="Lapidus A."/>
            <person name="Glavina del Rio T."/>
            <person name="Dalin E."/>
            <person name="Tice H."/>
            <person name="Bruce D."/>
            <person name="Goodwin L."/>
            <person name="Pitluck S."/>
            <person name="Kyrpides N."/>
            <person name="Mavromatis K."/>
            <person name="Ivanova N."/>
            <person name="Mikhailova N."/>
            <person name="Munk A.C."/>
            <person name="Brettin T."/>
            <person name="Detter J.C."/>
            <person name="Han C."/>
            <person name="Tapia R."/>
            <person name="Larimer F."/>
            <person name="Land M."/>
            <person name="Hauser L."/>
            <person name="Markowitz V."/>
            <person name="Cheng J.-F."/>
            <person name="Hugenholtz P."/>
            <person name="Woyke T."/>
            <person name="Wu D."/>
            <person name="Spring S."/>
            <person name="Klenk H.-P."/>
            <person name="Eisen J.A."/>
        </authorList>
    </citation>
    <scope>NUCLEOTIDE SEQUENCE [LARGE SCALE GENOMIC DNA]</scope>
    <source>
        <strain evidence="22">DSM 5692</strain>
    </source>
</reference>
<dbReference type="InterPro" id="IPR035965">
    <property type="entry name" value="PAS-like_dom_sf"/>
</dbReference>
<dbReference type="GO" id="GO:0000155">
    <property type="term" value="F:phosphorelay sensor kinase activity"/>
    <property type="evidence" value="ECO:0007669"/>
    <property type="project" value="InterPro"/>
</dbReference>
<evidence type="ECO:0000313" key="22">
    <source>
        <dbReference type="Proteomes" id="UP000001052"/>
    </source>
</evidence>
<keyword evidence="10" id="KW-0067">ATP-binding</keyword>
<dbReference type="Pfam" id="PF02518">
    <property type="entry name" value="HATPase_c"/>
    <property type="match status" value="1"/>
</dbReference>
<dbReference type="InterPro" id="IPR005467">
    <property type="entry name" value="His_kinase_dom"/>
</dbReference>
<dbReference type="SUPFAM" id="SSF52172">
    <property type="entry name" value="CheY-like"/>
    <property type="match status" value="1"/>
</dbReference>
<dbReference type="SMART" id="SM00387">
    <property type="entry name" value="HATPase_c"/>
    <property type="match status" value="1"/>
</dbReference>
<dbReference type="SMART" id="SM00091">
    <property type="entry name" value="PAS"/>
    <property type="match status" value="1"/>
</dbReference>
<evidence type="ECO:0000256" key="8">
    <source>
        <dbReference type="ARBA" id="ARBA00022741"/>
    </source>
</evidence>
<dbReference type="Pfam" id="PF00989">
    <property type="entry name" value="PAS"/>
    <property type="match status" value="1"/>
</dbReference>
<proteinExistence type="predicted"/>
<feature type="domain" description="PAS" evidence="18">
    <location>
        <begin position="262"/>
        <end position="335"/>
    </location>
</feature>
<dbReference type="Pfam" id="PF00072">
    <property type="entry name" value="Response_reg"/>
    <property type="match status" value="1"/>
</dbReference>
<dbReference type="PANTHER" id="PTHR43065">
    <property type="entry name" value="SENSOR HISTIDINE KINASE"/>
    <property type="match status" value="1"/>
</dbReference>
<evidence type="ECO:0000256" key="6">
    <source>
        <dbReference type="ARBA" id="ARBA00022679"/>
    </source>
</evidence>
<keyword evidence="8" id="KW-0547">Nucleotide-binding</keyword>
<dbReference type="SUPFAM" id="SSF55785">
    <property type="entry name" value="PYP-like sensor domain (PAS domain)"/>
    <property type="match status" value="1"/>
</dbReference>
<keyword evidence="4" id="KW-1003">Cell membrane</keyword>
<evidence type="ECO:0000259" key="20">
    <source>
        <dbReference type="PROSITE" id="PS50885"/>
    </source>
</evidence>
<evidence type="ECO:0000259" key="16">
    <source>
        <dbReference type="PROSITE" id="PS50109"/>
    </source>
</evidence>
<dbReference type="CDD" id="cd06225">
    <property type="entry name" value="HAMP"/>
    <property type="match status" value="1"/>
</dbReference>
<dbReference type="Gene3D" id="3.40.50.2300">
    <property type="match status" value="1"/>
</dbReference>
<evidence type="ECO:0000256" key="1">
    <source>
        <dbReference type="ARBA" id="ARBA00000085"/>
    </source>
</evidence>
<evidence type="ECO:0000256" key="11">
    <source>
        <dbReference type="ARBA" id="ARBA00022989"/>
    </source>
</evidence>
<dbReference type="SMART" id="SM00448">
    <property type="entry name" value="REC"/>
    <property type="match status" value="1"/>
</dbReference>
<dbReference type="InterPro" id="IPR036097">
    <property type="entry name" value="HisK_dim/P_sf"/>
</dbReference>
<evidence type="ECO:0000256" key="14">
    <source>
        <dbReference type="PROSITE-ProRule" id="PRU00169"/>
    </source>
</evidence>
<evidence type="ECO:0000256" key="10">
    <source>
        <dbReference type="ARBA" id="ARBA00022840"/>
    </source>
</evidence>
<dbReference type="CDD" id="cd00082">
    <property type="entry name" value="HisKA"/>
    <property type="match status" value="1"/>
</dbReference>
<protein>
    <recommendedName>
        <fullName evidence="3">histidine kinase</fullName>
        <ecNumber evidence="3">2.7.13.3</ecNumber>
    </recommendedName>
</protein>
<dbReference type="InterPro" id="IPR013767">
    <property type="entry name" value="PAS_fold"/>
</dbReference>
<dbReference type="EMBL" id="CP001734">
    <property type="protein sequence ID" value="ACV68594.1"/>
    <property type="molecule type" value="Genomic_DNA"/>
</dbReference>
<evidence type="ECO:0000259" key="17">
    <source>
        <dbReference type="PROSITE" id="PS50110"/>
    </source>
</evidence>
<dbReference type="PROSITE" id="PS50112">
    <property type="entry name" value="PAS"/>
    <property type="match status" value="1"/>
</dbReference>
<keyword evidence="11 15" id="KW-1133">Transmembrane helix</keyword>
<dbReference type="GO" id="GO:0005524">
    <property type="term" value="F:ATP binding"/>
    <property type="evidence" value="ECO:0007669"/>
    <property type="project" value="UniProtKB-KW"/>
</dbReference>
<keyword evidence="13 15" id="KW-0472">Membrane</keyword>
<dbReference type="Gene3D" id="3.30.565.10">
    <property type="entry name" value="Histidine kinase-like ATPase, C-terminal domain"/>
    <property type="match status" value="1"/>
</dbReference>
<keyword evidence="5 14" id="KW-0597">Phosphoprotein</keyword>
<dbReference type="eggNOG" id="COG2204">
    <property type="taxonomic scope" value="Bacteria"/>
</dbReference>
<dbReference type="Pfam" id="PF17203">
    <property type="entry name" value="sCache_3_2"/>
    <property type="match status" value="1"/>
</dbReference>
<dbReference type="PROSITE" id="PS50109">
    <property type="entry name" value="HIS_KIN"/>
    <property type="match status" value="1"/>
</dbReference>
<dbReference type="Proteomes" id="UP000001052">
    <property type="component" value="Chromosome"/>
</dbReference>
<dbReference type="SUPFAM" id="SSF158472">
    <property type="entry name" value="HAMP domain-like"/>
    <property type="match status" value="1"/>
</dbReference>
<feature type="modified residue" description="4-aspartylphosphate" evidence="14">
    <location>
        <position position="695"/>
    </location>
</feature>
<dbReference type="STRING" id="485915.Dret_1306"/>
<dbReference type="NCBIfam" id="TIGR00229">
    <property type="entry name" value="sensory_box"/>
    <property type="match status" value="1"/>
</dbReference>
<dbReference type="PROSITE" id="PS50113">
    <property type="entry name" value="PAC"/>
    <property type="match status" value="1"/>
</dbReference>
<keyword evidence="6" id="KW-0808">Transferase</keyword>
<dbReference type="InterPro" id="IPR003660">
    <property type="entry name" value="HAMP_dom"/>
</dbReference>
<evidence type="ECO:0000313" key="21">
    <source>
        <dbReference type="EMBL" id="ACV68594.1"/>
    </source>
</evidence>
<dbReference type="InterPro" id="IPR011006">
    <property type="entry name" value="CheY-like_superfamily"/>
</dbReference>
<dbReference type="Gene3D" id="3.30.450.20">
    <property type="entry name" value="PAS domain"/>
    <property type="match status" value="1"/>
</dbReference>
<evidence type="ECO:0000256" key="5">
    <source>
        <dbReference type="ARBA" id="ARBA00022553"/>
    </source>
</evidence>
<feature type="domain" description="Response regulatory" evidence="17">
    <location>
        <begin position="641"/>
        <end position="761"/>
    </location>
</feature>
<dbReference type="eggNOG" id="COG5002">
    <property type="taxonomic scope" value="Bacteria"/>
</dbReference>
<dbReference type="InterPro" id="IPR003661">
    <property type="entry name" value="HisK_dim/P_dom"/>
</dbReference>
<dbReference type="SUPFAM" id="SSF55874">
    <property type="entry name" value="ATPase domain of HSP90 chaperone/DNA topoisomerase II/histidine kinase"/>
    <property type="match status" value="1"/>
</dbReference>
<evidence type="ECO:0000256" key="15">
    <source>
        <dbReference type="SAM" id="Phobius"/>
    </source>
</evidence>
<evidence type="ECO:0000256" key="7">
    <source>
        <dbReference type="ARBA" id="ARBA00022692"/>
    </source>
</evidence>
<dbReference type="GO" id="GO:0005886">
    <property type="term" value="C:plasma membrane"/>
    <property type="evidence" value="ECO:0007669"/>
    <property type="project" value="UniProtKB-SubCell"/>
</dbReference>
<dbReference type="EC" id="2.7.13.3" evidence="3"/>
<evidence type="ECO:0000256" key="13">
    <source>
        <dbReference type="ARBA" id="ARBA00023136"/>
    </source>
</evidence>
<evidence type="ECO:0000256" key="2">
    <source>
        <dbReference type="ARBA" id="ARBA00004651"/>
    </source>
</evidence>
<dbReference type="Gene3D" id="6.10.340.10">
    <property type="match status" value="1"/>
</dbReference>
<keyword evidence="7 15" id="KW-0812">Transmembrane</keyword>
<dbReference type="SMART" id="SM00304">
    <property type="entry name" value="HAMP"/>
    <property type="match status" value="1"/>
</dbReference>
<gene>
    <name evidence="21" type="ordered locus">Dret_1306</name>
</gene>
<dbReference type="InterPro" id="IPR033463">
    <property type="entry name" value="sCache_3"/>
</dbReference>
<name>C8X2E7_DESRD</name>
<dbReference type="PROSITE" id="PS50110">
    <property type="entry name" value="RESPONSE_REGULATORY"/>
    <property type="match status" value="1"/>
</dbReference>
<evidence type="ECO:0000259" key="18">
    <source>
        <dbReference type="PROSITE" id="PS50112"/>
    </source>
</evidence>
<accession>C8X2E7</accession>
<dbReference type="HOGENOM" id="CLU_000445_114_51_7"/>
<dbReference type="Pfam" id="PF00672">
    <property type="entry name" value="HAMP"/>
    <property type="match status" value="1"/>
</dbReference>
<dbReference type="Gene3D" id="1.10.287.130">
    <property type="match status" value="1"/>
</dbReference>
<organism evidence="21 22">
    <name type="scientific">Desulfohalobium retbaense (strain ATCC 49708 / DSM 5692 / JCM 16813 / HR100)</name>
    <dbReference type="NCBI Taxonomy" id="485915"/>
    <lineage>
        <taxon>Bacteria</taxon>
        <taxon>Pseudomonadati</taxon>
        <taxon>Thermodesulfobacteriota</taxon>
        <taxon>Desulfovibrionia</taxon>
        <taxon>Desulfovibrionales</taxon>
        <taxon>Desulfohalobiaceae</taxon>
        <taxon>Desulfohalobium</taxon>
    </lineage>
</organism>
<keyword evidence="12" id="KW-0902">Two-component regulatory system</keyword>
<dbReference type="InterPro" id="IPR003594">
    <property type="entry name" value="HATPase_dom"/>
</dbReference>
<dbReference type="InterPro" id="IPR001789">
    <property type="entry name" value="Sig_transdc_resp-reg_receiver"/>
</dbReference>
<dbReference type="OrthoDB" id="9813151at2"/>
<dbReference type="CDD" id="cd00130">
    <property type="entry name" value="PAS"/>
    <property type="match status" value="1"/>
</dbReference>
<dbReference type="RefSeq" id="WP_015751741.1">
    <property type="nucleotide sequence ID" value="NC_013223.1"/>
</dbReference>
<dbReference type="InterPro" id="IPR000014">
    <property type="entry name" value="PAS"/>
</dbReference>
<evidence type="ECO:0000256" key="4">
    <source>
        <dbReference type="ARBA" id="ARBA00022475"/>
    </source>
</evidence>
<dbReference type="KEGG" id="drt:Dret_1306"/>
<dbReference type="GO" id="GO:0006355">
    <property type="term" value="P:regulation of DNA-templated transcription"/>
    <property type="evidence" value="ECO:0007669"/>
    <property type="project" value="InterPro"/>
</dbReference>
<evidence type="ECO:0000259" key="19">
    <source>
        <dbReference type="PROSITE" id="PS50113"/>
    </source>
</evidence>
<feature type="transmembrane region" description="Helical" evidence="15">
    <location>
        <begin position="136"/>
        <end position="155"/>
    </location>
</feature>
<dbReference type="PROSITE" id="PS50885">
    <property type="entry name" value="HAMP"/>
    <property type="match status" value="1"/>
</dbReference>
<keyword evidence="9 21" id="KW-0418">Kinase</keyword>
<feature type="transmembrane region" description="Helical" evidence="15">
    <location>
        <begin position="167"/>
        <end position="190"/>
    </location>
</feature>
<dbReference type="InterPro" id="IPR036890">
    <property type="entry name" value="HATPase_C_sf"/>
</dbReference>
<reference evidence="21 22" key="2">
    <citation type="journal article" date="2010" name="Stand. Genomic Sci.">
        <title>Complete genome sequence of Desulfohalobium retbaense type strain (HR(100)).</title>
        <authorList>
            <person name="Spring S."/>
            <person name="Nolan M."/>
            <person name="Lapidus A."/>
            <person name="Glavina Del Rio T."/>
            <person name="Copeland A."/>
            <person name="Tice H."/>
            <person name="Cheng J.F."/>
            <person name="Lucas S."/>
            <person name="Land M."/>
            <person name="Chen F."/>
            <person name="Bruce D."/>
            <person name="Goodwin L."/>
            <person name="Pitluck S."/>
            <person name="Ivanova N."/>
            <person name="Mavromatis K."/>
            <person name="Mikhailova N."/>
            <person name="Pati A."/>
            <person name="Chen A."/>
            <person name="Palaniappan K."/>
            <person name="Hauser L."/>
            <person name="Chang Y.J."/>
            <person name="Jeffries C.D."/>
            <person name="Munk C."/>
            <person name="Kiss H."/>
            <person name="Chain P."/>
            <person name="Han C."/>
            <person name="Brettin T."/>
            <person name="Detter J.C."/>
            <person name="Schuler E."/>
            <person name="Goker M."/>
            <person name="Rohde M."/>
            <person name="Bristow J."/>
            <person name="Eisen J.A."/>
            <person name="Markowitz V."/>
            <person name="Hugenholtz P."/>
            <person name="Kyrpides N.C."/>
            <person name="Klenk H.P."/>
        </authorList>
    </citation>
    <scope>NUCLEOTIDE SEQUENCE [LARGE SCALE GENOMIC DNA]</scope>
    <source>
        <strain evidence="21 22">DSM 5692</strain>
    </source>
</reference>
<feature type="domain" description="HAMP" evidence="20">
    <location>
        <begin position="191"/>
        <end position="243"/>
    </location>
</feature>
<comment type="subcellular location">
    <subcellularLocation>
        <location evidence="2">Cell membrane</location>
        <topology evidence="2">Multi-pass membrane protein</topology>
    </subcellularLocation>
</comment>